<evidence type="ECO:0000313" key="15">
    <source>
        <dbReference type="Proteomes" id="UP001589645"/>
    </source>
</evidence>
<gene>
    <name evidence="11 14" type="primary">glgA</name>
    <name evidence="14" type="ORF">ACFFUV_02090</name>
</gene>
<dbReference type="HAMAP" id="MF_00484">
    <property type="entry name" value="Glycogen_synth"/>
    <property type="match status" value="1"/>
</dbReference>
<proteinExistence type="inferred from homology"/>
<keyword evidence="9 11" id="KW-0320">Glycogen biosynthesis</keyword>
<dbReference type="EMBL" id="JBHMEP010000001">
    <property type="protein sequence ID" value="MFB9133755.1"/>
    <property type="molecule type" value="Genomic_DNA"/>
</dbReference>
<comment type="catalytic activity">
    <reaction evidence="1 11">
        <text>[(1-&gt;4)-alpha-D-glucosyl](n) + ADP-alpha-D-glucose = [(1-&gt;4)-alpha-D-glucosyl](n+1) + ADP + H(+)</text>
        <dbReference type="Rhea" id="RHEA:18189"/>
        <dbReference type="Rhea" id="RHEA-COMP:9584"/>
        <dbReference type="Rhea" id="RHEA-COMP:9587"/>
        <dbReference type="ChEBI" id="CHEBI:15378"/>
        <dbReference type="ChEBI" id="CHEBI:15444"/>
        <dbReference type="ChEBI" id="CHEBI:57498"/>
        <dbReference type="ChEBI" id="CHEBI:456216"/>
        <dbReference type="EC" id="2.4.1.21"/>
    </reaction>
</comment>
<evidence type="ECO:0000256" key="5">
    <source>
        <dbReference type="ARBA" id="ARBA00012588"/>
    </source>
</evidence>
<protein>
    <recommendedName>
        <fullName evidence="6 11">Glycogen synthase</fullName>
        <ecNumber evidence="5 11">2.4.1.21</ecNumber>
    </recommendedName>
    <alternativeName>
        <fullName evidence="10 11">Starch [bacterial glycogen] synthase</fullName>
    </alternativeName>
</protein>
<dbReference type="GO" id="GO:0009011">
    <property type="term" value="F:alpha-1,4-glucan glucosyltransferase (ADP-glucose donor) activity"/>
    <property type="evidence" value="ECO:0007669"/>
    <property type="project" value="UniProtKB-EC"/>
</dbReference>
<keyword evidence="15" id="KW-1185">Reference proteome</keyword>
<dbReference type="InterPro" id="IPR013534">
    <property type="entry name" value="Starch_synth_cat_dom"/>
</dbReference>
<evidence type="ECO:0000256" key="11">
    <source>
        <dbReference type="HAMAP-Rule" id="MF_00484"/>
    </source>
</evidence>
<evidence type="ECO:0000259" key="13">
    <source>
        <dbReference type="Pfam" id="PF08323"/>
    </source>
</evidence>
<evidence type="ECO:0000256" key="7">
    <source>
        <dbReference type="ARBA" id="ARBA00022676"/>
    </source>
</evidence>
<dbReference type="Gene3D" id="3.40.50.2000">
    <property type="entry name" value="Glycogen Phosphorylase B"/>
    <property type="match status" value="2"/>
</dbReference>
<keyword evidence="8 11" id="KW-0808">Transferase</keyword>
<evidence type="ECO:0000256" key="8">
    <source>
        <dbReference type="ARBA" id="ARBA00022679"/>
    </source>
</evidence>
<dbReference type="RefSeq" id="WP_390189310.1">
    <property type="nucleotide sequence ID" value="NZ_JBHMEP010000001.1"/>
</dbReference>
<organism evidence="14 15">
    <name type="scientific">Vibrio olivae</name>
    <dbReference type="NCBI Taxonomy" id="1243002"/>
    <lineage>
        <taxon>Bacteria</taxon>
        <taxon>Pseudomonadati</taxon>
        <taxon>Pseudomonadota</taxon>
        <taxon>Gammaproteobacteria</taxon>
        <taxon>Vibrionales</taxon>
        <taxon>Vibrionaceae</taxon>
        <taxon>Vibrio</taxon>
    </lineage>
</organism>
<dbReference type="InterPro" id="IPR011835">
    <property type="entry name" value="GS/SS"/>
</dbReference>
<evidence type="ECO:0000259" key="12">
    <source>
        <dbReference type="Pfam" id="PF00534"/>
    </source>
</evidence>
<comment type="pathway">
    <text evidence="3 11">Glycan biosynthesis; glycogen biosynthesis.</text>
</comment>
<evidence type="ECO:0000256" key="6">
    <source>
        <dbReference type="ARBA" id="ARBA00019935"/>
    </source>
</evidence>
<evidence type="ECO:0000256" key="3">
    <source>
        <dbReference type="ARBA" id="ARBA00004964"/>
    </source>
</evidence>
<comment type="function">
    <text evidence="2 11">Synthesizes alpha-1,4-glucan chains using ADP-glucose.</text>
</comment>
<dbReference type="PANTHER" id="PTHR45825">
    <property type="entry name" value="GRANULE-BOUND STARCH SYNTHASE 1, CHLOROPLASTIC/AMYLOPLASTIC"/>
    <property type="match status" value="1"/>
</dbReference>
<dbReference type="PANTHER" id="PTHR45825:SF11">
    <property type="entry name" value="ALPHA AMYLASE DOMAIN-CONTAINING PROTEIN"/>
    <property type="match status" value="1"/>
</dbReference>
<evidence type="ECO:0000256" key="2">
    <source>
        <dbReference type="ARBA" id="ARBA00002764"/>
    </source>
</evidence>
<dbReference type="CDD" id="cd03791">
    <property type="entry name" value="GT5_Glycogen_synthase_DULL1-like"/>
    <property type="match status" value="1"/>
</dbReference>
<comment type="similarity">
    <text evidence="4 11">Belongs to the glycosyltransferase 1 family. Bacterial/plant glycogen synthase subfamily.</text>
</comment>
<accession>A0ABV5HHP8</accession>
<dbReference type="SUPFAM" id="SSF53756">
    <property type="entry name" value="UDP-Glycosyltransferase/glycogen phosphorylase"/>
    <property type="match status" value="1"/>
</dbReference>
<name>A0ABV5HHP8_9VIBR</name>
<reference evidence="14 15" key="1">
    <citation type="submission" date="2024-09" db="EMBL/GenBank/DDBJ databases">
        <authorList>
            <person name="Sun Q."/>
            <person name="Mori K."/>
        </authorList>
    </citation>
    <scope>NUCLEOTIDE SEQUENCE [LARGE SCALE GENOMIC DNA]</scope>
    <source>
        <strain evidence="14 15">CECT 8064</strain>
    </source>
</reference>
<feature type="domain" description="Starch synthase catalytic" evidence="13">
    <location>
        <begin position="8"/>
        <end position="237"/>
    </location>
</feature>
<evidence type="ECO:0000256" key="1">
    <source>
        <dbReference type="ARBA" id="ARBA00001478"/>
    </source>
</evidence>
<dbReference type="Pfam" id="PF00534">
    <property type="entry name" value="Glycos_transf_1"/>
    <property type="match status" value="1"/>
</dbReference>
<dbReference type="NCBIfam" id="TIGR02095">
    <property type="entry name" value="glgA"/>
    <property type="match status" value="1"/>
</dbReference>
<feature type="binding site" evidence="11">
    <location>
        <position position="20"/>
    </location>
    <ligand>
        <name>ADP-alpha-D-glucose</name>
        <dbReference type="ChEBI" id="CHEBI:57498"/>
    </ligand>
</feature>
<evidence type="ECO:0000313" key="14">
    <source>
        <dbReference type="EMBL" id="MFB9133755.1"/>
    </source>
</evidence>
<sequence>MGTDKLAVLFVASEADGLIKSGGLADVARALPESLVSLGQDVRLSIPGYSNIQGLYEAPVVLKSELDFWPHTPYQVRQLALGEVVVYAIECERYFDRPQMYAEHNQAYIDNGERFAFFSAASLDMLPKLDFKPHLIHANDWHTGLVPYLLRQRYRENPYFQGIHSVLSIHNAVFKGVFSYDELRCLPEFHTKHVPEAAVSASHVTMLKAGVMTADKIVAVSPTYAKELTTELGSHGMGREFQQRSADLVGILNGCDYQMWNPKNDTLIPTNYTDEAQSLAQGKSDCKRALQERLELPTEPHAMYGMVCRLTHQKGIQYLTPILSDFLQHDVQVVIVGTGELAMATQLRAISDQFPDKFKFIEAYDNELAHWVEAGADFFLMPSEFEPCGLNQIYSMAYGTLPIVRSVGGLKDTVNDMLLDSANATGFVFDEPEPDKLLITMLRSLLLYEQNPQWILEVQQRAMNKDFSWHNAAQHYLELYHSALAKESLYR</sequence>
<comment type="caution">
    <text evidence="14">The sequence shown here is derived from an EMBL/GenBank/DDBJ whole genome shotgun (WGS) entry which is preliminary data.</text>
</comment>
<evidence type="ECO:0000256" key="4">
    <source>
        <dbReference type="ARBA" id="ARBA00010281"/>
    </source>
</evidence>
<dbReference type="InterPro" id="IPR001296">
    <property type="entry name" value="Glyco_trans_1"/>
</dbReference>
<evidence type="ECO:0000256" key="10">
    <source>
        <dbReference type="ARBA" id="ARBA00031722"/>
    </source>
</evidence>
<dbReference type="NCBIfam" id="NF001903">
    <property type="entry name" value="PRK00654.2-2"/>
    <property type="match status" value="1"/>
</dbReference>
<dbReference type="Pfam" id="PF08323">
    <property type="entry name" value="Glyco_transf_5"/>
    <property type="match status" value="1"/>
</dbReference>
<dbReference type="Proteomes" id="UP001589645">
    <property type="component" value="Unassembled WGS sequence"/>
</dbReference>
<dbReference type="EC" id="2.4.1.21" evidence="5 11"/>
<keyword evidence="7 11" id="KW-0328">Glycosyltransferase</keyword>
<feature type="domain" description="Glycosyl transferase family 1" evidence="12">
    <location>
        <begin position="302"/>
        <end position="441"/>
    </location>
</feature>
<evidence type="ECO:0000256" key="9">
    <source>
        <dbReference type="ARBA" id="ARBA00023056"/>
    </source>
</evidence>